<proteinExistence type="inferred from homology"/>
<evidence type="ECO:0000256" key="3">
    <source>
        <dbReference type="ARBA" id="ARBA00022763"/>
    </source>
</evidence>
<keyword evidence="6" id="KW-0539">Nucleus</keyword>
<keyword evidence="4" id="KW-0233">DNA recombination</keyword>
<dbReference type="GO" id="GO:0006281">
    <property type="term" value="P:DNA repair"/>
    <property type="evidence" value="ECO:0007669"/>
    <property type="project" value="UniProtKB-KW"/>
</dbReference>
<dbReference type="GO" id="GO:0006260">
    <property type="term" value="P:DNA replication"/>
    <property type="evidence" value="ECO:0007669"/>
    <property type="project" value="InterPro"/>
</dbReference>
<sequence length="1324" mass="154017">MDEHLEGNKLLHIAGLSEDDSLLDFKSPKQSSKQKSIEFNHCNIYQKKRTVAKLKNVKSHKEEKHKQQSEKKRNVQESQPSIESSFFKSKANSYDTNSTTDAKLALVCPLCFKTFKDLNSHALHMKICAYKNNISTKKLLNAIELQKRQENERKSLGLPAAPIVPAKKKPTSCRKNLYEETDLQLALALSKSEAEYQEAEELDKINEIESLPKILNQFVSETSKSVHVGQLERFGFANNKPPSLIKNKKRKHNEITLLQTRSQEERNYILTEKISEILMRNEITQNQNGKIKCNRVIQKKNDLKSHFLQKFCNKEEKLWSKAKLLSNQKYFYVSNLSNYITSGEKQMNQEIILDFANTCEIYDMKLSQYKTRIYNNKERDEVSHTEARFVNEKCKNYQNIQFIDAIIANWGNALNDSSASDIIIFVNNDKHIWAHKLIFHVQCPNILLDITPNDTLLFTKIKEKISWTDISYNIALAFLEFIYCGIIKKYLNVLDNLISFSFLRNLARRYKIKKLFIFLEKKEIEIKQIGSQMHSKQDRELISEEKNNLEVINNNVENLIYDIKDSKLIDDKKLNKKYLDKSNMDKSQFTEAELRKNMCTDELLQEEINYFNDTNVIRNNNISPDLFDDVNDTKQIEEIKNKTKYVNEIVDNKKAKSNENSSIIDSANQVMVDTTNFSTFGSTTLKNIEKDKNLFIDNTHFITPKKEDCSNMLKLKNNFSIFIEQVQRENARSNSDLDSDVSILSTCSKLCRNPFNIKQNDSFENNIIKETFKTKSNILDTFDCNTNFKLKTKMSYEKNDSDISLNFESINMQSSDSNIREYATSSMKKSINNAYENLQDEAIHSISEESLINENKKDIPSDFNTISDEDEISMYSKYKKGHKNNSIVKYRNFVHKHIIKNNVVDDIIYDEYQNKNKMDNDSLLLNINKDSKCELSPTRKHDNENKIKVIPNFEESEKISQQNLCNFTNEYVTSEKYNCFFTNVTSLNTPKNIFKDQKLNNYNKLKCSKSESNIDLQTIKSKSSTDEYNSVETSVLVSSSPELSNNILYVHKYEGNKKSTSNLHYQNFENNSSHISENDIYLANAYIDDSDDNINTLLFTEEVNQLEFKDNEKSLNKKQYSRKFKKKSMSETNLHIDIRHIKDDIVASSNNSQCRCNYKKNLKTTKIIENNVTPPPNYNSMKTSELQAELNKYGLKIQKRKRAVKLLTYIYNELHPIINTSSKNIESELTVISSEDDEPPMKKRNSKKNDTDYALIDNGSNIKDMFLKLLSIKTELYNQILAYEPICINSLHFMLKAEGLKCKMNILMDFLDEQCITFYVQEAK</sequence>
<accession>A0AAW1AGH2</accession>
<dbReference type="InterPro" id="IPR011333">
    <property type="entry name" value="SKP1/BTB/POZ_sf"/>
</dbReference>
<dbReference type="PANTHER" id="PTHR21541:SF3">
    <property type="entry name" value="STRUCTURE-SPECIFIC ENDONUCLEASE SUBUNIT SLX4"/>
    <property type="match status" value="1"/>
</dbReference>
<evidence type="ECO:0000256" key="4">
    <source>
        <dbReference type="ARBA" id="ARBA00023172"/>
    </source>
</evidence>
<dbReference type="Proteomes" id="UP001432146">
    <property type="component" value="Unassembled WGS sequence"/>
</dbReference>
<evidence type="ECO:0000256" key="6">
    <source>
        <dbReference type="ARBA" id="ARBA00023242"/>
    </source>
</evidence>
<dbReference type="InterPro" id="IPR018574">
    <property type="entry name" value="Structure-sp_endonuc_su_Slx4"/>
</dbReference>
<evidence type="ECO:0000256" key="2">
    <source>
        <dbReference type="ARBA" id="ARBA00006661"/>
    </source>
</evidence>
<evidence type="ECO:0000256" key="7">
    <source>
        <dbReference type="ARBA" id="ARBA00029496"/>
    </source>
</evidence>
<name>A0AAW1AGH2_9HYME</name>
<dbReference type="GO" id="GO:0000712">
    <property type="term" value="P:resolution of meiotic recombination intermediates"/>
    <property type="evidence" value="ECO:0007669"/>
    <property type="project" value="TreeGrafter"/>
</dbReference>
<gene>
    <name evidence="9" type="ORF">QLX08_001711</name>
</gene>
<keyword evidence="3" id="KW-0227">DNA damage</keyword>
<comment type="similarity">
    <text evidence="2">Belongs to the SLX4 family.</text>
</comment>
<dbReference type="PANTHER" id="PTHR21541">
    <property type="entry name" value="BTB POZ DOMAIN CONTAINING 12"/>
    <property type="match status" value="1"/>
</dbReference>
<protein>
    <recommendedName>
        <fullName evidence="7">Structure-specific endonuclease subunit SLX4</fullName>
    </recommendedName>
</protein>
<dbReference type="EMBL" id="JAWNGG020000022">
    <property type="protein sequence ID" value="KAK9308243.1"/>
    <property type="molecule type" value="Genomic_DNA"/>
</dbReference>
<keyword evidence="10" id="KW-1185">Reference proteome</keyword>
<keyword evidence="5" id="KW-0234">DNA repair</keyword>
<evidence type="ECO:0000313" key="9">
    <source>
        <dbReference type="EMBL" id="KAK9308243.1"/>
    </source>
</evidence>
<evidence type="ECO:0000313" key="10">
    <source>
        <dbReference type="Proteomes" id="UP001432146"/>
    </source>
</evidence>
<dbReference type="CDD" id="cd22999">
    <property type="entry name" value="SAP_SLX4"/>
    <property type="match status" value="1"/>
</dbReference>
<organism evidence="9 10">
    <name type="scientific">Tetragonisca angustula</name>
    <dbReference type="NCBI Taxonomy" id="166442"/>
    <lineage>
        <taxon>Eukaryota</taxon>
        <taxon>Metazoa</taxon>
        <taxon>Ecdysozoa</taxon>
        <taxon>Arthropoda</taxon>
        <taxon>Hexapoda</taxon>
        <taxon>Insecta</taxon>
        <taxon>Pterygota</taxon>
        <taxon>Neoptera</taxon>
        <taxon>Endopterygota</taxon>
        <taxon>Hymenoptera</taxon>
        <taxon>Apocrita</taxon>
        <taxon>Aculeata</taxon>
        <taxon>Apoidea</taxon>
        <taxon>Anthophila</taxon>
        <taxon>Apidae</taxon>
        <taxon>Tetragonisca</taxon>
    </lineage>
</organism>
<reference evidence="9 10" key="1">
    <citation type="submission" date="2024-05" db="EMBL/GenBank/DDBJ databases">
        <title>The nuclear and mitochondrial genome assemblies of Tetragonisca angustula (Apidae: Meliponini), a tiny yet remarkable pollinator in the Neotropics.</title>
        <authorList>
            <person name="Ferrari R."/>
            <person name="Ricardo P.C."/>
            <person name="Dias F.C."/>
            <person name="Araujo N.S."/>
            <person name="Soares D.O."/>
            <person name="Zhou Q.-S."/>
            <person name="Zhu C.-D."/>
            <person name="Coutinho L."/>
            <person name="Airas M.C."/>
            <person name="Batista T.M."/>
        </authorList>
    </citation>
    <scope>NUCLEOTIDE SEQUENCE [LARGE SCALE GENOMIC DNA]</scope>
    <source>
        <strain evidence="9">ASF017062</strain>
        <tissue evidence="9">Abdomen</tissue>
    </source>
</reference>
<dbReference type="GO" id="GO:0033557">
    <property type="term" value="C:Slx1-Slx4 complex"/>
    <property type="evidence" value="ECO:0007669"/>
    <property type="project" value="InterPro"/>
</dbReference>
<evidence type="ECO:0000256" key="8">
    <source>
        <dbReference type="SAM" id="MobiDB-lite"/>
    </source>
</evidence>
<feature type="compositionally biased region" description="Basic and acidic residues" evidence="8">
    <location>
        <begin position="59"/>
        <end position="75"/>
    </location>
</feature>
<dbReference type="SUPFAM" id="SSF54695">
    <property type="entry name" value="POZ domain"/>
    <property type="match status" value="1"/>
</dbReference>
<evidence type="ECO:0000256" key="5">
    <source>
        <dbReference type="ARBA" id="ARBA00023204"/>
    </source>
</evidence>
<feature type="region of interest" description="Disordered" evidence="8">
    <location>
        <begin position="55"/>
        <end position="84"/>
    </location>
</feature>
<evidence type="ECO:0000256" key="1">
    <source>
        <dbReference type="ARBA" id="ARBA00004123"/>
    </source>
</evidence>
<dbReference type="Pfam" id="PF09494">
    <property type="entry name" value="Slx4"/>
    <property type="match status" value="1"/>
</dbReference>
<dbReference type="Gene3D" id="3.30.710.10">
    <property type="entry name" value="Potassium Channel Kv1.1, Chain A"/>
    <property type="match status" value="1"/>
</dbReference>
<comment type="caution">
    <text evidence="9">The sequence shown here is derived from an EMBL/GenBank/DDBJ whole genome shotgun (WGS) entry which is preliminary data.</text>
</comment>
<comment type="subcellular location">
    <subcellularLocation>
        <location evidence="1">Nucleus</location>
    </subcellularLocation>
</comment>